<evidence type="ECO:0000256" key="7">
    <source>
        <dbReference type="ARBA" id="ARBA00022918"/>
    </source>
</evidence>
<dbReference type="PANTHER" id="PTHR24559">
    <property type="entry name" value="TRANSPOSON TY3-I GAG-POL POLYPROTEIN"/>
    <property type="match status" value="1"/>
</dbReference>
<dbReference type="PROSITE" id="PS50878">
    <property type="entry name" value="RT_POL"/>
    <property type="match status" value="1"/>
</dbReference>
<comment type="caution">
    <text evidence="12">The sequence shown here is derived from an EMBL/GenBank/DDBJ whole genome shotgun (WGS) entry which is preliminary data.</text>
</comment>
<dbReference type="InterPro" id="IPR036397">
    <property type="entry name" value="RNaseH_sf"/>
</dbReference>
<dbReference type="SUPFAM" id="SSF53098">
    <property type="entry name" value="Ribonuclease H-like"/>
    <property type="match status" value="1"/>
</dbReference>
<feature type="compositionally biased region" description="Acidic residues" evidence="9">
    <location>
        <begin position="37"/>
        <end position="47"/>
    </location>
</feature>
<keyword evidence="5" id="KW-0255">Endonuclease</keyword>
<dbReference type="Gene3D" id="3.10.10.10">
    <property type="entry name" value="HIV Type 1 Reverse Transcriptase, subunit A, domain 1"/>
    <property type="match status" value="2"/>
</dbReference>
<keyword evidence="4" id="KW-0540">Nuclease</keyword>
<dbReference type="GO" id="GO:0006508">
    <property type="term" value="P:proteolysis"/>
    <property type="evidence" value="ECO:0007669"/>
    <property type="project" value="InterPro"/>
</dbReference>
<proteinExistence type="predicted"/>
<feature type="compositionally biased region" description="Acidic residues" evidence="9">
    <location>
        <begin position="59"/>
        <end position="94"/>
    </location>
</feature>
<dbReference type="GO" id="GO:0004519">
    <property type="term" value="F:endonuclease activity"/>
    <property type="evidence" value="ECO:0007669"/>
    <property type="project" value="UniProtKB-KW"/>
</dbReference>
<feature type="region of interest" description="Disordered" evidence="9">
    <location>
        <begin position="30"/>
        <end position="103"/>
    </location>
</feature>
<dbReference type="InterPro" id="IPR001878">
    <property type="entry name" value="Znf_CCHC"/>
</dbReference>
<reference evidence="12" key="1">
    <citation type="journal article" date="2019" name="Sci. Rep.">
        <title>Draft genome of Tanacetum cinerariifolium, the natural source of mosquito coil.</title>
        <authorList>
            <person name="Yamashiro T."/>
            <person name="Shiraishi A."/>
            <person name="Satake H."/>
            <person name="Nakayama K."/>
        </authorList>
    </citation>
    <scope>NUCLEOTIDE SEQUENCE</scope>
</reference>
<dbReference type="Gene3D" id="2.40.70.10">
    <property type="entry name" value="Acid Proteases"/>
    <property type="match status" value="1"/>
</dbReference>
<dbReference type="FunFam" id="3.30.70.270:FF:000020">
    <property type="entry name" value="Transposon Tf2-6 polyprotein-like Protein"/>
    <property type="match status" value="1"/>
</dbReference>
<dbReference type="Pfam" id="PF08284">
    <property type="entry name" value="RVP_2"/>
    <property type="match status" value="2"/>
</dbReference>
<dbReference type="Gene3D" id="3.30.70.270">
    <property type="match status" value="4"/>
</dbReference>
<dbReference type="SMART" id="SM00343">
    <property type="entry name" value="ZnF_C2HC"/>
    <property type="match status" value="2"/>
</dbReference>
<keyword evidence="8" id="KW-0479">Metal-binding</keyword>
<keyword evidence="8" id="KW-0863">Zinc-finger</keyword>
<accession>A0A6L2M448</accession>
<dbReference type="CDD" id="cd00303">
    <property type="entry name" value="retropepsin_like"/>
    <property type="match status" value="1"/>
</dbReference>
<keyword evidence="3" id="KW-0548">Nucleotidyltransferase</keyword>
<feature type="region of interest" description="Disordered" evidence="9">
    <location>
        <begin position="1174"/>
        <end position="1205"/>
    </location>
</feature>
<dbReference type="InterPro" id="IPR043128">
    <property type="entry name" value="Rev_trsase/Diguanyl_cyclase"/>
</dbReference>
<feature type="domain" description="CCHC-type" evidence="10">
    <location>
        <begin position="510"/>
        <end position="525"/>
    </location>
</feature>
<name>A0A6L2M448_TANCI</name>
<dbReference type="InterPro" id="IPR012337">
    <property type="entry name" value="RNaseH-like_sf"/>
</dbReference>
<dbReference type="PROSITE" id="PS00141">
    <property type="entry name" value="ASP_PROTEASE"/>
    <property type="match status" value="1"/>
</dbReference>
<dbReference type="SUPFAM" id="SSF50630">
    <property type="entry name" value="Acid proteases"/>
    <property type="match status" value="1"/>
</dbReference>
<dbReference type="InterPro" id="IPR043502">
    <property type="entry name" value="DNA/RNA_pol_sf"/>
</dbReference>
<dbReference type="Pfam" id="PF03732">
    <property type="entry name" value="Retrotrans_gag"/>
    <property type="match status" value="3"/>
</dbReference>
<dbReference type="GO" id="GO:0003676">
    <property type="term" value="F:nucleic acid binding"/>
    <property type="evidence" value="ECO:0007669"/>
    <property type="project" value="InterPro"/>
</dbReference>
<dbReference type="CDD" id="cd09274">
    <property type="entry name" value="RNase_HI_RT_Ty3"/>
    <property type="match status" value="1"/>
</dbReference>
<evidence type="ECO:0000256" key="8">
    <source>
        <dbReference type="PROSITE-ProRule" id="PRU00047"/>
    </source>
</evidence>
<dbReference type="EC" id="2.7.7.49" evidence="1"/>
<evidence type="ECO:0000256" key="2">
    <source>
        <dbReference type="ARBA" id="ARBA00022679"/>
    </source>
</evidence>
<gene>
    <name evidence="12" type="ORF">Tci_040348</name>
</gene>
<dbReference type="PROSITE" id="PS50158">
    <property type="entry name" value="ZF_CCHC"/>
    <property type="match status" value="1"/>
</dbReference>
<evidence type="ECO:0000256" key="6">
    <source>
        <dbReference type="ARBA" id="ARBA00022801"/>
    </source>
</evidence>
<dbReference type="CDD" id="cd01647">
    <property type="entry name" value="RT_LTR"/>
    <property type="match status" value="3"/>
</dbReference>
<dbReference type="EMBL" id="BKCJ010005737">
    <property type="protein sequence ID" value="GEU68370.1"/>
    <property type="molecule type" value="Genomic_DNA"/>
</dbReference>
<dbReference type="InterPro" id="IPR005162">
    <property type="entry name" value="Retrotrans_gag_dom"/>
</dbReference>
<evidence type="ECO:0000259" key="11">
    <source>
        <dbReference type="PROSITE" id="PS50878"/>
    </source>
</evidence>
<dbReference type="Gene3D" id="3.30.420.10">
    <property type="entry name" value="Ribonuclease H-like superfamily/Ribonuclease H"/>
    <property type="match status" value="1"/>
</dbReference>
<feature type="region of interest" description="Disordered" evidence="9">
    <location>
        <begin position="1354"/>
        <end position="1378"/>
    </location>
</feature>
<dbReference type="GO" id="GO:0003964">
    <property type="term" value="F:RNA-directed DNA polymerase activity"/>
    <property type="evidence" value="ECO:0007669"/>
    <property type="project" value="UniProtKB-KW"/>
</dbReference>
<dbReference type="InterPro" id="IPR041373">
    <property type="entry name" value="RT_RNaseH"/>
</dbReference>
<keyword evidence="2" id="KW-0808">Transferase</keyword>
<dbReference type="Pfam" id="PF17917">
    <property type="entry name" value="RT_RNaseH"/>
    <property type="match status" value="1"/>
</dbReference>
<evidence type="ECO:0000256" key="3">
    <source>
        <dbReference type="ARBA" id="ARBA00022695"/>
    </source>
</evidence>
<dbReference type="InterPro" id="IPR053134">
    <property type="entry name" value="RNA-dir_DNA_polymerase"/>
</dbReference>
<feature type="domain" description="Reverse transcriptase" evidence="11">
    <location>
        <begin position="2388"/>
        <end position="2567"/>
    </location>
</feature>
<dbReference type="GO" id="GO:0004190">
    <property type="term" value="F:aspartic-type endopeptidase activity"/>
    <property type="evidence" value="ECO:0007669"/>
    <property type="project" value="InterPro"/>
</dbReference>
<keyword evidence="6" id="KW-0378">Hydrolase</keyword>
<organism evidence="12">
    <name type="scientific">Tanacetum cinerariifolium</name>
    <name type="common">Dalmatian daisy</name>
    <name type="synonym">Chrysanthemum cinerariifolium</name>
    <dbReference type="NCBI Taxonomy" id="118510"/>
    <lineage>
        <taxon>Eukaryota</taxon>
        <taxon>Viridiplantae</taxon>
        <taxon>Streptophyta</taxon>
        <taxon>Embryophyta</taxon>
        <taxon>Tracheophyta</taxon>
        <taxon>Spermatophyta</taxon>
        <taxon>Magnoliopsida</taxon>
        <taxon>eudicotyledons</taxon>
        <taxon>Gunneridae</taxon>
        <taxon>Pentapetalae</taxon>
        <taxon>asterids</taxon>
        <taxon>campanulids</taxon>
        <taxon>Asterales</taxon>
        <taxon>Asteraceae</taxon>
        <taxon>Asteroideae</taxon>
        <taxon>Anthemideae</taxon>
        <taxon>Anthemidinae</taxon>
        <taxon>Tanacetum</taxon>
    </lineage>
</organism>
<evidence type="ECO:0000256" key="1">
    <source>
        <dbReference type="ARBA" id="ARBA00012493"/>
    </source>
</evidence>
<dbReference type="InterPro" id="IPR001969">
    <property type="entry name" value="Aspartic_peptidase_AS"/>
</dbReference>
<protein>
    <recommendedName>
        <fullName evidence="1">RNA-directed DNA polymerase</fullName>
        <ecNumber evidence="1">2.7.7.49</ecNumber>
    </recommendedName>
</protein>
<evidence type="ECO:0000256" key="9">
    <source>
        <dbReference type="SAM" id="MobiDB-lite"/>
    </source>
</evidence>
<feature type="compositionally biased region" description="Acidic residues" evidence="9">
    <location>
        <begin position="1178"/>
        <end position="1198"/>
    </location>
</feature>
<evidence type="ECO:0000256" key="4">
    <source>
        <dbReference type="ARBA" id="ARBA00022722"/>
    </source>
</evidence>
<evidence type="ECO:0000256" key="5">
    <source>
        <dbReference type="ARBA" id="ARBA00022759"/>
    </source>
</evidence>
<dbReference type="InterPro" id="IPR021109">
    <property type="entry name" value="Peptidase_aspartic_dom_sf"/>
</dbReference>
<dbReference type="Pfam" id="PF00078">
    <property type="entry name" value="RVT_1"/>
    <property type="match status" value="3"/>
</dbReference>
<evidence type="ECO:0000259" key="10">
    <source>
        <dbReference type="PROSITE" id="PS50158"/>
    </source>
</evidence>
<keyword evidence="7 12" id="KW-0695">RNA-directed DNA polymerase</keyword>
<dbReference type="SUPFAM" id="SSF57756">
    <property type="entry name" value="Retrovirus zinc finger-like domains"/>
    <property type="match status" value="1"/>
</dbReference>
<dbReference type="Gene3D" id="4.10.60.10">
    <property type="entry name" value="Zinc finger, CCHC-type"/>
    <property type="match status" value="1"/>
</dbReference>
<dbReference type="InterPro" id="IPR000477">
    <property type="entry name" value="RT_dom"/>
</dbReference>
<dbReference type="GO" id="GO:0008270">
    <property type="term" value="F:zinc ion binding"/>
    <property type="evidence" value="ECO:0007669"/>
    <property type="project" value="UniProtKB-KW"/>
</dbReference>
<sequence length="2936" mass="334636">MSSSTVTYTFVYTDFEPGRVFWGADEELSDGGYVVDSDLDEDPEEDPKEDHADYPVDGGDGDDEPSNDDDDDDDTDDEDEEPFEDEDDDQEEEYLAPTDSYVVPIVDHVPPARDTEAFEIDESIPTPRSPQTRVPFSQTRLHKTRKTVRLEPPMSASIEARIVEHAAAPTPPLPVSSPPLPLPSPLTTSPIDAGASLGYRAAGIRMRALLPSTSHRTDIGENSAAGDARQPRPALKAELRHDRAKGIGYGITNTWDEIVEAMMKITPTTLEGVNQRVTELATTARHETEEEATYARRARAGSKYKSAAIEAPVRTLEAQVATLIAQTSLLKLTYEFQRHLRSRQSDLIFRKMEFVFYINNCTVACQVKFATCTLQENALTWWNSHVRAVEHDIAYAMLWKTLKKMMTDKYYPMSKIKKLETELWNLKVKGTDVMSYNQRFQELALMCHRMFPEESEVVEKHVGGLPDMINESVKASKPKIRQEAIEFSNELMDKKILTITERTNQRVLTCFECGAQGHFKSDCPKLKNENQGNQAENGNVVARAYVVGTAGKNPKSNVVTGTFLLNNRYALILFDIGADRSFLSTAFSSLIDIIPTTVDHGYDVELVDGRIIWVNTLIRGCTLNFLNHPFNIYLMPVEMGSFDVIIGMDWLSKYHAVIVCDEKLIRVLFGNKILTFHREGSNNEHESRLKIISCTKTQKYLLKGCPIFLTHVTTKEAEDKSKEKRLEDVPIVQDFPERSSVYSKIDMRPGYHQLTVREEDIPKTTFRTRYRHYEFQVMPFGLTNAPAVFMDLINRVCKPYLDKFVIVFIDNILIYAKSKQEHKEHLKLILELLKKEQLYAKFSKCEFWIPKIQFIGHVIDSHDIYVDPDKIESIKDWASPKTATEIRQFLGLAGYYRRFIKGFSKIAKSMTKLTQNKPLRVRALVMTIGLDLPKQILEAQTEARKLENLKSEDVGGMLIENSKDPEKPKKEKLEPRADEILRLNNRSWFSRYDFRNGWERHLSLIEFSYSSSYHASIKATPFEALYGQKYRSHVCWAESHILLRPILGVLQIGIRSQVMSSSIVTYSSIYTNSKPGRVYWGADEELSDSGSPRVIVYGYDGLPVQPVAPPSLDYVPGPMHPPSLYYVPGPEHPLSPVERTSLNLLMPHLPPYHQATWKTPILMRIWRKTEEDHADYPADGEDGDDEPSDDDDDDDDDTAVTLRTRRRRAPLGYKAAGIRMRALLPSTSHRTDVPEAEMSPRKRACFTTPASRLEIRESSAASAARQTGPALKADLRRDRETKEFQVRFEEAQDDRAFLRARVNTLFRDRPFNRHTVMILDREATYAHMAWAISKDRCAAIEAHLTAALGRIEKLEARDPEPQEEPAEASTTTTTTTTPVTDAQLRALISWGIAAALAERDADRSRNVDDSNDSGTSGRRQVSTVRECTYTDFLKCQLMNFKGTEGVVKFATCTLQGNALTWWNSHVRAVGNDIAYAIPWKILKKTMTGKYYPMSKIKKLETKMWNLKESDVVEKYVGGIPDMIHESVKASKPKTMQEAIENNVARAYTAGPDEKKPYGWTKPLCPKCNYHHDGPCAPMCTNCKRIGHSTHDCKSRHADANNQRAQGTNQRVLTCFENGAQGHFKSDYQKLKNESQGNQAGNGNAVARAYVVGTAGTNPNSNVVTSTFLLNNRYALILFDTGADRSFVSTAFSSLIDIIPTTLDHVYDVELADKAEDKSKEKRLEDVPIVQDFPEVFPEDLPGIPPTRQVEFQIDLIPGAAPVARAPYRLATSEMKELLDQLKELSNNGFMRRSSSPWGAPVLFVKNDGSFLMCIDYQELNKLTVNNHYSLSRIDDLFDQLQRSSAYSKINLRSGYHQLMVREEAIPKTAFRTRYGHYEFQVMSFGAVVCQIFQMKMMMMIRMPFKDEDDDQEEEHLAPVDSCVVPVVDPIPSARDTEAFEIDESAPIPRSPQTRVLFSQTRLRKTRKTVRLESPMSASIEARITKHDAIPTLPLPVSSPLLPLPSPLTTSPTDAGASLGYRATGIRMRALLISISHRTDVTKAEMPPQKRACFTTPDDWDFLRARVNTLFRDIPFYSHTVMLLDRDATYARRALTGSKYRSAAIEAHVRTLEAQKMAPRKRTTRTSLATTNTTTTPVTDAQLRALISWDIATALAECDADRSRNVDDSNDSGAGERRQVSTVRECTYTDFLKCQLMNFKGTKGVKFATYTLQGNDLTWWNSHVRAVGNDIAYEMPWKTLKKMMTNKYYPLSEIKKLETKMWNLKVKGTDVMSYNQHFQELASMCDRMFPEESNVVEKYVGGLPDMIYRSADNKQKFKDTSRNNQNQQQPFKRNNVERAYTAGLGNQTGNDNAVARAYVVGTAGTNPNSNVVTAPFEMKELSDQLKELFDKGFIRPSSSPWGAPFLFVKKKDRSFRMCIDYQELNKLTMKNRYPLSRIDDLFDQLQGSSVYSKIDLRLGYHQLRVHEEDIPKSVFRTRYGHYKFQVMPFGLTNTPAVFMDFMNRVCKPYLDKFMIVFIGDIMIYSKSKQEHEEHLKLIFELLKKEQLYAKFSKCEFWIPKVHFLGHVIDSQCIHVDPAKIESIKDWASPKTAKEIRQFLGLTSYYRRFFEGFSKIAKSMTKLTQKKVNFDWGDKKEATFQLIKQKLCSAPIIALLEGSEDFIVYCDALIKGAVVFALKIWRHYLYGTKCTVFTDHKSLQHILDQKELNMRQRRWLELLSDYDCEIRYPPRKANIVADALSRKGRIKPLWVRALLMNIGLDLPKQIMEAQTEARKLENLKSKDVGGMLIKNLKDPEKPRKEKLEPRADKTLCLNNRSWLSRYDIPQWKWDNITMDFVSKLPRTKSENDTIWTDGQRERTIKTLEDMLSACVIDFGNGWERHLPLIQFSYNNSYHASIKAAPFEALYGRKCRSPICWDEVGDTQLTGPKLVNETTEKIV</sequence>
<keyword evidence="8" id="KW-0862">Zinc</keyword>
<dbReference type="InterPro" id="IPR036875">
    <property type="entry name" value="Znf_CCHC_sf"/>
</dbReference>
<dbReference type="SUPFAM" id="SSF56672">
    <property type="entry name" value="DNA/RNA polymerases"/>
    <property type="match status" value="3"/>
</dbReference>
<feature type="region of interest" description="Disordered" evidence="9">
    <location>
        <begin position="1401"/>
        <end position="1420"/>
    </location>
</feature>
<dbReference type="Pfam" id="PF00098">
    <property type="entry name" value="zf-CCHC"/>
    <property type="match status" value="1"/>
</dbReference>
<dbReference type="PANTHER" id="PTHR24559:SF427">
    <property type="entry name" value="RNA-DIRECTED DNA POLYMERASE"/>
    <property type="match status" value="1"/>
</dbReference>
<evidence type="ECO:0000313" key="12">
    <source>
        <dbReference type="EMBL" id="GEU68370.1"/>
    </source>
</evidence>